<organism evidence="5 6">
    <name type="scientific">Tanacetum coccineum</name>
    <dbReference type="NCBI Taxonomy" id="301880"/>
    <lineage>
        <taxon>Eukaryota</taxon>
        <taxon>Viridiplantae</taxon>
        <taxon>Streptophyta</taxon>
        <taxon>Embryophyta</taxon>
        <taxon>Tracheophyta</taxon>
        <taxon>Spermatophyta</taxon>
        <taxon>Magnoliopsida</taxon>
        <taxon>eudicotyledons</taxon>
        <taxon>Gunneridae</taxon>
        <taxon>Pentapetalae</taxon>
        <taxon>asterids</taxon>
        <taxon>campanulids</taxon>
        <taxon>Asterales</taxon>
        <taxon>Asteraceae</taxon>
        <taxon>Asteroideae</taxon>
        <taxon>Anthemideae</taxon>
        <taxon>Anthemidinae</taxon>
        <taxon>Tanacetum</taxon>
    </lineage>
</organism>
<sequence>MATRLSHSLVKQLADEAMDVGKKLLQLPSSTAEIINILAEVEQILFRVQQCPSRLVIKALDQIITALIAKELLIHPDVDVNIAVACCICDVLTIMTPYNHEQMKEFFQLVVVTFEKLTATCGGCYTKMMKVLETLSSVKFMELISNSSAVVSKMEQIMTMIMGESKDLHVLAGLLTMSVKKNDQIASPVSCQLGEKVLKNCAARLSKPHSPDMRVRCCQNSQSEKKLNGKRKRDDKKVGVAVPGKVSSSQSDIICVQGYKSQVSAAEASKINVSWLKAHLETIRKRNEAQKKVNLLMGMKTNTILAKKAASTGLKDKYDNLVAAMNQYKEAKRCVKVLDLVEKKLSNDILESKTEKDLLVGRPILYVD</sequence>
<name>A0ABQ5B8S8_9ASTR</name>
<keyword evidence="4" id="KW-0539">Nucleus</keyword>
<comment type="caution">
    <text evidence="5">The sequence shown here is derived from an EMBL/GenBank/DDBJ whole genome shotgun (WGS) entry which is preliminary data.</text>
</comment>
<dbReference type="Proteomes" id="UP001151760">
    <property type="component" value="Unassembled WGS sequence"/>
</dbReference>
<evidence type="ECO:0000256" key="4">
    <source>
        <dbReference type="ARBA" id="ARBA00023242"/>
    </source>
</evidence>
<dbReference type="PANTHER" id="PTHR12663">
    <property type="entry name" value="ANDROGEN INDUCED INHIBITOR OF PROLIFERATION AS3 / PDS5-RELATED"/>
    <property type="match status" value="1"/>
</dbReference>
<evidence type="ECO:0000256" key="3">
    <source>
        <dbReference type="ARBA" id="ARBA00023204"/>
    </source>
</evidence>
<protein>
    <submittedName>
        <fullName evidence="5">Phospholipase-like protein</fullName>
    </submittedName>
</protein>
<accession>A0ABQ5B8S8</accession>
<evidence type="ECO:0000313" key="6">
    <source>
        <dbReference type="Proteomes" id="UP001151760"/>
    </source>
</evidence>
<keyword evidence="2" id="KW-0227">DNA damage</keyword>
<comment type="subcellular location">
    <subcellularLocation>
        <location evidence="1">Nucleus</location>
    </subcellularLocation>
</comment>
<dbReference type="InterPro" id="IPR039776">
    <property type="entry name" value="Pds5"/>
</dbReference>
<proteinExistence type="predicted"/>
<reference evidence="5" key="2">
    <citation type="submission" date="2022-01" db="EMBL/GenBank/DDBJ databases">
        <authorList>
            <person name="Yamashiro T."/>
            <person name="Shiraishi A."/>
            <person name="Satake H."/>
            <person name="Nakayama K."/>
        </authorList>
    </citation>
    <scope>NUCLEOTIDE SEQUENCE</scope>
</reference>
<dbReference type="PANTHER" id="PTHR12663:SF63">
    <property type="entry name" value="PHOSPHOLIPASE-LIKE PROTEIN-RELATED"/>
    <property type="match status" value="1"/>
</dbReference>
<gene>
    <name evidence="5" type="ORF">Tco_0858033</name>
</gene>
<evidence type="ECO:0000256" key="1">
    <source>
        <dbReference type="ARBA" id="ARBA00004123"/>
    </source>
</evidence>
<dbReference type="Pfam" id="PF20168">
    <property type="entry name" value="PDS5"/>
    <property type="match status" value="1"/>
</dbReference>
<dbReference type="EMBL" id="BQNB010013031">
    <property type="protein sequence ID" value="GJT10991.1"/>
    <property type="molecule type" value="Genomic_DNA"/>
</dbReference>
<keyword evidence="3" id="KW-0234">DNA repair</keyword>
<keyword evidence="6" id="KW-1185">Reference proteome</keyword>
<evidence type="ECO:0000256" key="2">
    <source>
        <dbReference type="ARBA" id="ARBA00022763"/>
    </source>
</evidence>
<reference evidence="5" key="1">
    <citation type="journal article" date="2022" name="Int. J. Mol. Sci.">
        <title>Draft Genome of Tanacetum Coccineum: Genomic Comparison of Closely Related Tanacetum-Family Plants.</title>
        <authorList>
            <person name="Yamashiro T."/>
            <person name="Shiraishi A."/>
            <person name="Nakayama K."/>
            <person name="Satake H."/>
        </authorList>
    </citation>
    <scope>NUCLEOTIDE SEQUENCE</scope>
</reference>
<evidence type="ECO:0000313" key="5">
    <source>
        <dbReference type="EMBL" id="GJT10991.1"/>
    </source>
</evidence>